<sequence length="150" mass="16930">MGTDLKQELEPGSRSKWRYGRCHGEWRSDEEEVFSPKWTAESDIPDRKIGHDDTQKFKAAAAARKEFEIEGEDTVNERTVQRWFDRFNCGDLSLADHSQSGRPSEEDIEATKDPIENQLNTNTCRLSDCLGPCKGTISRVSKPKTGALPA</sequence>
<dbReference type="GO" id="GO:0032259">
    <property type="term" value="P:methylation"/>
    <property type="evidence" value="ECO:0007669"/>
    <property type="project" value="UniProtKB-KW"/>
</dbReference>
<dbReference type="GO" id="GO:0035861">
    <property type="term" value="C:site of double-strand break"/>
    <property type="evidence" value="ECO:0007669"/>
    <property type="project" value="TreeGrafter"/>
</dbReference>
<dbReference type="GO" id="GO:0031297">
    <property type="term" value="P:replication fork processing"/>
    <property type="evidence" value="ECO:0007669"/>
    <property type="project" value="TreeGrafter"/>
</dbReference>
<dbReference type="AlphaFoldDB" id="A0A4C1X7E1"/>
<dbReference type="PANTHER" id="PTHR46060">
    <property type="entry name" value="MARINER MOS1 TRANSPOSASE-LIKE PROTEIN"/>
    <property type="match status" value="1"/>
</dbReference>
<name>A0A4C1X7E1_EUMVA</name>
<keyword evidence="3" id="KW-0808">Transferase</keyword>
<reference evidence="3 4" key="1">
    <citation type="journal article" date="2019" name="Commun. Biol.">
        <title>The bagworm genome reveals a unique fibroin gene that provides high tensile strength.</title>
        <authorList>
            <person name="Kono N."/>
            <person name="Nakamura H."/>
            <person name="Ohtoshi R."/>
            <person name="Tomita M."/>
            <person name="Numata K."/>
            <person name="Arakawa K."/>
        </authorList>
    </citation>
    <scope>NUCLEOTIDE SEQUENCE [LARGE SCALE GENOMIC DNA]</scope>
</reference>
<keyword evidence="4" id="KW-1185">Reference proteome</keyword>
<keyword evidence="3" id="KW-0489">Methyltransferase</keyword>
<dbReference type="GO" id="GO:0015074">
    <property type="term" value="P:DNA integration"/>
    <property type="evidence" value="ECO:0007669"/>
    <property type="project" value="TreeGrafter"/>
</dbReference>
<dbReference type="GO" id="GO:0003690">
    <property type="term" value="F:double-stranded DNA binding"/>
    <property type="evidence" value="ECO:0007669"/>
    <property type="project" value="TreeGrafter"/>
</dbReference>
<dbReference type="Gene3D" id="1.10.10.1450">
    <property type="match status" value="1"/>
</dbReference>
<dbReference type="GO" id="GO:0005634">
    <property type="term" value="C:nucleus"/>
    <property type="evidence" value="ECO:0007669"/>
    <property type="project" value="TreeGrafter"/>
</dbReference>
<dbReference type="GO" id="GO:0046975">
    <property type="term" value="F:histone H3K36 methyltransferase activity"/>
    <property type="evidence" value="ECO:0007669"/>
    <property type="project" value="TreeGrafter"/>
</dbReference>
<evidence type="ECO:0000259" key="2">
    <source>
        <dbReference type="Pfam" id="PF17906"/>
    </source>
</evidence>
<organism evidence="3 4">
    <name type="scientific">Eumeta variegata</name>
    <name type="common">Bagworm moth</name>
    <name type="synonym">Eumeta japonica</name>
    <dbReference type="NCBI Taxonomy" id="151549"/>
    <lineage>
        <taxon>Eukaryota</taxon>
        <taxon>Metazoa</taxon>
        <taxon>Ecdysozoa</taxon>
        <taxon>Arthropoda</taxon>
        <taxon>Hexapoda</taxon>
        <taxon>Insecta</taxon>
        <taxon>Pterygota</taxon>
        <taxon>Neoptera</taxon>
        <taxon>Endopterygota</taxon>
        <taxon>Lepidoptera</taxon>
        <taxon>Glossata</taxon>
        <taxon>Ditrysia</taxon>
        <taxon>Tineoidea</taxon>
        <taxon>Psychidae</taxon>
        <taxon>Oiketicinae</taxon>
        <taxon>Eumeta</taxon>
    </lineage>
</organism>
<dbReference type="GO" id="GO:0042800">
    <property type="term" value="F:histone H3K4 methyltransferase activity"/>
    <property type="evidence" value="ECO:0007669"/>
    <property type="project" value="TreeGrafter"/>
</dbReference>
<dbReference type="GO" id="GO:0003697">
    <property type="term" value="F:single-stranded DNA binding"/>
    <property type="evidence" value="ECO:0007669"/>
    <property type="project" value="TreeGrafter"/>
</dbReference>
<dbReference type="GO" id="GO:0000729">
    <property type="term" value="P:DNA double-strand break processing"/>
    <property type="evidence" value="ECO:0007669"/>
    <property type="project" value="TreeGrafter"/>
</dbReference>
<dbReference type="GO" id="GO:0044774">
    <property type="term" value="P:mitotic DNA integrity checkpoint signaling"/>
    <property type="evidence" value="ECO:0007669"/>
    <property type="project" value="TreeGrafter"/>
</dbReference>
<dbReference type="Proteomes" id="UP000299102">
    <property type="component" value="Unassembled WGS sequence"/>
</dbReference>
<evidence type="ECO:0000313" key="4">
    <source>
        <dbReference type="Proteomes" id="UP000299102"/>
    </source>
</evidence>
<dbReference type="InterPro" id="IPR041426">
    <property type="entry name" value="Mos1_HTH"/>
</dbReference>
<feature type="domain" description="Mos1 transposase HTH" evidence="2">
    <location>
        <begin position="55"/>
        <end position="91"/>
    </location>
</feature>
<dbReference type="InterPro" id="IPR052709">
    <property type="entry name" value="Transposase-MT_Hybrid"/>
</dbReference>
<dbReference type="GO" id="GO:0000014">
    <property type="term" value="F:single-stranded DNA endodeoxyribonuclease activity"/>
    <property type="evidence" value="ECO:0007669"/>
    <property type="project" value="TreeGrafter"/>
</dbReference>
<dbReference type="OrthoDB" id="10032414at2759"/>
<dbReference type="PANTHER" id="PTHR46060:SF2">
    <property type="entry name" value="HISTONE-LYSINE N-METHYLTRANSFERASE SETMAR"/>
    <property type="match status" value="1"/>
</dbReference>
<protein>
    <submittedName>
        <fullName evidence="3">Histone-lysine N-methyltransferase SETMAR</fullName>
    </submittedName>
</protein>
<feature type="region of interest" description="Disordered" evidence="1">
    <location>
        <begin position="95"/>
        <end position="117"/>
    </location>
</feature>
<proteinExistence type="predicted"/>
<dbReference type="GO" id="GO:0000793">
    <property type="term" value="C:condensed chromosome"/>
    <property type="evidence" value="ECO:0007669"/>
    <property type="project" value="TreeGrafter"/>
</dbReference>
<dbReference type="Pfam" id="PF17906">
    <property type="entry name" value="HTH_48"/>
    <property type="match status" value="1"/>
</dbReference>
<evidence type="ECO:0000313" key="3">
    <source>
        <dbReference type="EMBL" id="GBP59093.1"/>
    </source>
</evidence>
<dbReference type="GO" id="GO:0006303">
    <property type="term" value="P:double-strand break repair via nonhomologous end joining"/>
    <property type="evidence" value="ECO:0007669"/>
    <property type="project" value="TreeGrafter"/>
</dbReference>
<evidence type="ECO:0000256" key="1">
    <source>
        <dbReference type="SAM" id="MobiDB-lite"/>
    </source>
</evidence>
<dbReference type="EMBL" id="BGZK01000752">
    <property type="protein sequence ID" value="GBP59093.1"/>
    <property type="molecule type" value="Genomic_DNA"/>
</dbReference>
<gene>
    <name evidence="3" type="primary">SETMAR</name>
    <name evidence="3" type="ORF">EVAR_48069_1</name>
</gene>
<comment type="caution">
    <text evidence="3">The sequence shown here is derived from an EMBL/GenBank/DDBJ whole genome shotgun (WGS) entry which is preliminary data.</text>
</comment>
<feature type="compositionally biased region" description="Basic and acidic residues" evidence="1">
    <location>
        <begin position="103"/>
        <end position="115"/>
    </location>
</feature>
<dbReference type="GO" id="GO:0044547">
    <property type="term" value="F:DNA topoisomerase binding"/>
    <property type="evidence" value="ECO:0007669"/>
    <property type="project" value="TreeGrafter"/>
</dbReference>
<accession>A0A4C1X7E1</accession>